<accession>A0ABU8NSA4</accession>
<dbReference type="Proteomes" id="UP001378956">
    <property type="component" value="Unassembled WGS sequence"/>
</dbReference>
<sequence length="830" mass="92148">MRYILFSLFILLTTTFVQAQTFTIDAKGKPLPAVDGTKFKSITFIVDKAFKNKTFEIYLEDGTTIANKDESVLDKDLSRNLDDLNYTVKIEEDHKVIGCNKCLSITDKFTVKLNGKSLGTFSLTPINPDIDKPIVQQEIYRPGSIINDALFIAAAKETESKASTIKKILATQYKINSSNELDANLYLKDEIRYVFLGTPQGGLSLKGLASSVGGLDVTNIADGFAKFIVKRTKEELSIAFFQQFKNELDTYKDLKTVFPKTHGLLTVIDKEIYTYSNYINNLREAFRADIKLLDENLPGIVDNNKAFFNLDKNYIYRISLLSGCYLSRSLKHDMHPGDILQGFPLNYFYGAPAADQSKINVLKGSIQTLQLLSESLKESDTSKGRYWVDAAKLRELADKPLALKIYMGLLVETAKIKYNNIPYSNSANLYALLNDRTLVDNFSTHYPKYKQFIVSVGAKTNELNKMIKEFDATAPDSVKVEKYAKYFRATVELFQSATEISDLPAISAVTDMVSLKADSEPYFNVAYQVTDLVSAINRKRYPEAVNNLVLIYNSIYVWPALAQIPNNPKELTKKEKIAIADDLIAAAKADGTPDIGPIVNKDANVAATIQNNSPTLRYVNHIVAAMAKYGAFMANMIEAKNSEEVAEAIESVALPVGSASIKRKSSFNVSLNAYCGLFLGNEIIKGLDDHHPLEKVNSFGLAAPIGITLSRGNSFFPWPFCFFDKGNSGCSSSLFVSLVDLGAVAAFRFEDSKTEQVPSIQLKDILSPGIFWSLGLPKAPISINFGVQMGPNLRKVTVVNNEYSGNTYTRYSMSICVDIPLLNLYTKSKN</sequence>
<name>A0ABU8NSA4_9SPHI</name>
<dbReference type="EMBL" id="JBBEUB010000010">
    <property type="protein sequence ID" value="MEJ2905159.1"/>
    <property type="molecule type" value="Genomic_DNA"/>
</dbReference>
<organism evidence="2 3">
    <name type="scientific">Pedobacter panaciterrae</name>
    <dbReference type="NCBI Taxonomy" id="363849"/>
    <lineage>
        <taxon>Bacteria</taxon>
        <taxon>Pseudomonadati</taxon>
        <taxon>Bacteroidota</taxon>
        <taxon>Sphingobacteriia</taxon>
        <taxon>Sphingobacteriales</taxon>
        <taxon>Sphingobacteriaceae</taxon>
        <taxon>Pedobacter</taxon>
    </lineage>
</organism>
<dbReference type="RefSeq" id="WP_337717719.1">
    <property type="nucleotide sequence ID" value="NZ_JBBEUB010000010.1"/>
</dbReference>
<evidence type="ECO:0000256" key="1">
    <source>
        <dbReference type="SAM" id="SignalP"/>
    </source>
</evidence>
<evidence type="ECO:0000313" key="3">
    <source>
        <dbReference type="Proteomes" id="UP001378956"/>
    </source>
</evidence>
<evidence type="ECO:0000313" key="2">
    <source>
        <dbReference type="EMBL" id="MEJ2905159.1"/>
    </source>
</evidence>
<gene>
    <name evidence="2" type="ORF">WAE58_22125</name>
</gene>
<feature type="signal peptide" evidence="1">
    <location>
        <begin position="1"/>
        <end position="19"/>
    </location>
</feature>
<reference evidence="2 3" key="1">
    <citation type="submission" date="2024-03" db="EMBL/GenBank/DDBJ databases">
        <title>Sequence of Lycoming College Course Isolates.</title>
        <authorList>
            <person name="Plotts O."/>
            <person name="Newman J."/>
        </authorList>
    </citation>
    <scope>NUCLEOTIDE SEQUENCE [LARGE SCALE GENOMIC DNA]</scope>
    <source>
        <strain evidence="2 3">CJB-3</strain>
    </source>
</reference>
<proteinExistence type="predicted"/>
<feature type="chain" id="PRO_5046276629" evidence="1">
    <location>
        <begin position="20"/>
        <end position="830"/>
    </location>
</feature>
<protein>
    <submittedName>
        <fullName evidence="2">Uncharacterized protein</fullName>
    </submittedName>
</protein>
<keyword evidence="3" id="KW-1185">Reference proteome</keyword>
<keyword evidence="1" id="KW-0732">Signal</keyword>
<comment type="caution">
    <text evidence="2">The sequence shown here is derived from an EMBL/GenBank/DDBJ whole genome shotgun (WGS) entry which is preliminary data.</text>
</comment>